<dbReference type="AlphaFoldDB" id="A0A316YDF6"/>
<sequence>MVTISRRHQFTSLSKRYWSSAAVRIAVSSPALKGKPMRPLFLFRIVPRGCFSHEHVEAPQHDFEIIDKWFLTVTERGLRKLEERATVDYVLKGNQGGVELAVMAFVANLDDRGNSFLYDSLVFGKPVADSAKGQMPSSSVPGNYQRQLEAGS</sequence>
<dbReference type="InParanoid" id="A0A316YDF6"/>
<name>A0A316YDF6_9BASI</name>
<organism evidence="2 3">
    <name type="scientific">Acaromyces ingoldii</name>
    <dbReference type="NCBI Taxonomy" id="215250"/>
    <lineage>
        <taxon>Eukaryota</taxon>
        <taxon>Fungi</taxon>
        <taxon>Dikarya</taxon>
        <taxon>Basidiomycota</taxon>
        <taxon>Ustilaginomycotina</taxon>
        <taxon>Exobasidiomycetes</taxon>
        <taxon>Exobasidiales</taxon>
        <taxon>Cryptobasidiaceae</taxon>
        <taxon>Acaromyces</taxon>
    </lineage>
</organism>
<proteinExistence type="predicted"/>
<feature type="region of interest" description="Disordered" evidence="1">
    <location>
        <begin position="133"/>
        <end position="152"/>
    </location>
</feature>
<protein>
    <submittedName>
        <fullName evidence="2">Uncharacterized protein</fullName>
    </submittedName>
</protein>
<evidence type="ECO:0000313" key="2">
    <source>
        <dbReference type="EMBL" id="PWN86698.1"/>
    </source>
</evidence>
<feature type="compositionally biased region" description="Polar residues" evidence="1">
    <location>
        <begin position="135"/>
        <end position="146"/>
    </location>
</feature>
<evidence type="ECO:0000256" key="1">
    <source>
        <dbReference type="SAM" id="MobiDB-lite"/>
    </source>
</evidence>
<keyword evidence="3" id="KW-1185">Reference proteome</keyword>
<reference evidence="2 3" key="1">
    <citation type="journal article" date="2018" name="Mol. Biol. Evol.">
        <title>Broad Genomic Sampling Reveals a Smut Pathogenic Ancestry of the Fungal Clade Ustilaginomycotina.</title>
        <authorList>
            <person name="Kijpornyongpan T."/>
            <person name="Mondo S.J."/>
            <person name="Barry K."/>
            <person name="Sandor L."/>
            <person name="Lee J."/>
            <person name="Lipzen A."/>
            <person name="Pangilinan J."/>
            <person name="LaButti K."/>
            <person name="Hainaut M."/>
            <person name="Henrissat B."/>
            <person name="Grigoriev I.V."/>
            <person name="Spatafora J.W."/>
            <person name="Aime M.C."/>
        </authorList>
    </citation>
    <scope>NUCLEOTIDE SEQUENCE [LARGE SCALE GENOMIC DNA]</scope>
    <source>
        <strain evidence="2 3">MCA 4198</strain>
    </source>
</reference>
<dbReference type="GeneID" id="37042097"/>
<accession>A0A316YDF6</accession>
<dbReference type="RefSeq" id="XP_025373896.1">
    <property type="nucleotide sequence ID" value="XM_025520181.1"/>
</dbReference>
<gene>
    <name evidence="2" type="ORF">FA10DRAFT_263202</name>
</gene>
<dbReference type="EMBL" id="KZ819643">
    <property type="protein sequence ID" value="PWN86698.1"/>
    <property type="molecule type" value="Genomic_DNA"/>
</dbReference>
<dbReference type="Proteomes" id="UP000245768">
    <property type="component" value="Unassembled WGS sequence"/>
</dbReference>
<evidence type="ECO:0000313" key="3">
    <source>
        <dbReference type="Proteomes" id="UP000245768"/>
    </source>
</evidence>